<feature type="transmembrane region" description="Helical" evidence="7">
    <location>
        <begin position="195"/>
        <end position="216"/>
    </location>
</feature>
<dbReference type="Proteomes" id="UP001493487">
    <property type="component" value="Unassembled WGS sequence"/>
</dbReference>
<feature type="transmembrane region" description="Helical" evidence="7">
    <location>
        <begin position="23"/>
        <end position="48"/>
    </location>
</feature>
<evidence type="ECO:0000256" key="3">
    <source>
        <dbReference type="ARBA" id="ARBA00022475"/>
    </source>
</evidence>
<keyword evidence="5 7" id="KW-1133">Transmembrane helix</keyword>
<dbReference type="Pfam" id="PF00528">
    <property type="entry name" value="BPD_transp_1"/>
    <property type="match status" value="1"/>
</dbReference>
<keyword evidence="4 7" id="KW-0812">Transmembrane</keyword>
<accession>A0ABV1KR52</accession>
<dbReference type="PANTHER" id="PTHR43744">
    <property type="entry name" value="ABC TRANSPORTER PERMEASE PROTEIN MG189-RELATED-RELATED"/>
    <property type="match status" value="1"/>
</dbReference>
<evidence type="ECO:0000313" key="9">
    <source>
        <dbReference type="EMBL" id="MEQ4482529.1"/>
    </source>
</evidence>
<keyword evidence="10" id="KW-1185">Reference proteome</keyword>
<dbReference type="InterPro" id="IPR035906">
    <property type="entry name" value="MetI-like_sf"/>
</dbReference>
<evidence type="ECO:0000256" key="2">
    <source>
        <dbReference type="ARBA" id="ARBA00022448"/>
    </source>
</evidence>
<name>A0ABV1KR52_9BACL</name>
<feature type="transmembrane region" description="Helical" evidence="7">
    <location>
        <begin position="155"/>
        <end position="174"/>
    </location>
</feature>
<evidence type="ECO:0000256" key="1">
    <source>
        <dbReference type="ARBA" id="ARBA00004651"/>
    </source>
</evidence>
<keyword evidence="3" id="KW-1003">Cell membrane</keyword>
<keyword evidence="6 7" id="KW-0472">Membrane</keyword>
<evidence type="ECO:0000256" key="7">
    <source>
        <dbReference type="RuleBase" id="RU363032"/>
    </source>
</evidence>
<dbReference type="EMBL" id="JASKHM010000004">
    <property type="protein sequence ID" value="MEQ4482529.1"/>
    <property type="molecule type" value="Genomic_DNA"/>
</dbReference>
<evidence type="ECO:0000256" key="5">
    <source>
        <dbReference type="ARBA" id="ARBA00022989"/>
    </source>
</evidence>
<comment type="similarity">
    <text evidence="7">Belongs to the binding-protein-dependent transport system permease family.</text>
</comment>
<proteinExistence type="inferred from homology"/>
<dbReference type="SUPFAM" id="SSF161098">
    <property type="entry name" value="MetI-like"/>
    <property type="match status" value="1"/>
</dbReference>
<dbReference type="CDD" id="cd06261">
    <property type="entry name" value="TM_PBP2"/>
    <property type="match status" value="1"/>
</dbReference>
<dbReference type="PANTHER" id="PTHR43744:SF8">
    <property type="entry name" value="SN-GLYCEROL-3-PHOSPHATE TRANSPORT SYSTEM PERMEASE PROTEIN UGPE"/>
    <property type="match status" value="1"/>
</dbReference>
<evidence type="ECO:0000256" key="4">
    <source>
        <dbReference type="ARBA" id="ARBA00022692"/>
    </source>
</evidence>
<keyword evidence="2 7" id="KW-0813">Transport</keyword>
<feature type="transmembrane region" description="Helical" evidence="7">
    <location>
        <begin position="255"/>
        <end position="273"/>
    </location>
</feature>
<feature type="domain" description="ABC transmembrane type-1" evidence="8">
    <location>
        <begin position="84"/>
        <end position="274"/>
    </location>
</feature>
<gene>
    <name evidence="9" type="ORF">QJS35_08995</name>
</gene>
<comment type="subcellular location">
    <subcellularLocation>
        <location evidence="1 7">Cell membrane</location>
        <topology evidence="1 7">Multi-pass membrane protein</topology>
    </subcellularLocation>
</comment>
<dbReference type="Gene3D" id="1.10.3720.10">
    <property type="entry name" value="MetI-like"/>
    <property type="match status" value="1"/>
</dbReference>
<organism evidence="9 10">
    <name type="scientific">Cohnella silvisoli</name>
    <dbReference type="NCBI Taxonomy" id="2873699"/>
    <lineage>
        <taxon>Bacteria</taxon>
        <taxon>Bacillati</taxon>
        <taxon>Bacillota</taxon>
        <taxon>Bacilli</taxon>
        <taxon>Bacillales</taxon>
        <taxon>Paenibacillaceae</taxon>
        <taxon>Cohnella</taxon>
    </lineage>
</organism>
<dbReference type="InterPro" id="IPR000515">
    <property type="entry name" value="MetI-like"/>
</dbReference>
<dbReference type="PROSITE" id="PS50928">
    <property type="entry name" value="ABC_TM1"/>
    <property type="match status" value="1"/>
</dbReference>
<feature type="transmembrane region" description="Helical" evidence="7">
    <location>
        <begin position="88"/>
        <end position="109"/>
    </location>
</feature>
<comment type="caution">
    <text evidence="9">The sequence shown here is derived from an EMBL/GenBank/DDBJ whole genome shotgun (WGS) entry which is preliminary data.</text>
</comment>
<evidence type="ECO:0000313" key="10">
    <source>
        <dbReference type="Proteomes" id="UP001493487"/>
    </source>
</evidence>
<evidence type="ECO:0000259" key="8">
    <source>
        <dbReference type="PROSITE" id="PS50928"/>
    </source>
</evidence>
<reference evidence="9 10" key="1">
    <citation type="journal article" date="2023" name="Genome Announc.">
        <title>Pan-Genome Analyses of the Genus Cohnella and Proposal of the Novel Species Cohnella silvisoli sp. nov., Isolated from Forest Soil.</title>
        <authorList>
            <person name="Wang C."/>
            <person name="Mao L."/>
            <person name="Bao G."/>
            <person name="Zhu H."/>
        </authorList>
    </citation>
    <scope>NUCLEOTIDE SEQUENCE [LARGE SCALE GENOMIC DNA]</scope>
    <source>
        <strain evidence="9 10">NL03-T5-1</strain>
    </source>
</reference>
<feature type="transmembrane region" description="Helical" evidence="7">
    <location>
        <begin position="121"/>
        <end position="143"/>
    </location>
</feature>
<evidence type="ECO:0000256" key="6">
    <source>
        <dbReference type="ARBA" id="ARBA00023136"/>
    </source>
</evidence>
<protein>
    <submittedName>
        <fullName evidence="9">Carbohydrate ABC transporter permease</fullName>
    </submittedName>
</protein>
<sequence length="291" mass="33028">MNAQTKAAIVPSKEWQVRPTKGILRLAALLVLSVAMIYPILWMITIALSSNSGMFKVPPEWFPREFHFRNFIDGADTIHFLRVFSNSLIITGLITLGQTVSSLLIGYGISRIQFPGRRMWFFAFLGSMMLPQIVSLIPVFYIFAKLGLYNTWWPLILTAYFGNPFFIFLSRQFLSSIPFAFDEAAKIEGASHLQILTRIIVPISMPLVATMVILAFQASWNEYLLPLIYLRDADLWPLSMAIAAFSSQYGNTWNLFMAANLLYMLPVLLLFFFSQKYFMQGLGSLNSAGIK</sequence>
<dbReference type="RefSeq" id="WP_232187487.1">
    <property type="nucleotide sequence ID" value="NZ_JAIOAP010000013.1"/>
</dbReference>